<comment type="similarity">
    <text evidence="6">Belongs to the pentraxin family.</text>
</comment>
<organism evidence="8 9">
    <name type="scientific">Portunus trituberculatus</name>
    <name type="common">Swimming crab</name>
    <name type="synonym">Neptunus trituberculatus</name>
    <dbReference type="NCBI Taxonomy" id="210409"/>
    <lineage>
        <taxon>Eukaryota</taxon>
        <taxon>Metazoa</taxon>
        <taxon>Ecdysozoa</taxon>
        <taxon>Arthropoda</taxon>
        <taxon>Crustacea</taxon>
        <taxon>Multicrustacea</taxon>
        <taxon>Malacostraca</taxon>
        <taxon>Eumalacostraca</taxon>
        <taxon>Eucarida</taxon>
        <taxon>Decapoda</taxon>
        <taxon>Pleocyemata</taxon>
        <taxon>Brachyura</taxon>
        <taxon>Eubrachyura</taxon>
        <taxon>Portunoidea</taxon>
        <taxon>Portunidae</taxon>
        <taxon>Portuninae</taxon>
        <taxon>Portunus</taxon>
    </lineage>
</organism>
<evidence type="ECO:0000313" key="8">
    <source>
        <dbReference type="EMBL" id="MPC90838.1"/>
    </source>
</evidence>
<evidence type="ECO:0000256" key="1">
    <source>
        <dbReference type="ARBA" id="ARBA00022723"/>
    </source>
</evidence>
<dbReference type="SMART" id="SM00159">
    <property type="entry name" value="PTX"/>
    <property type="match status" value="1"/>
</dbReference>
<dbReference type="AlphaFoldDB" id="A0A5B7JD03"/>
<dbReference type="Pfam" id="PF00354">
    <property type="entry name" value="Pentaxin"/>
    <property type="match status" value="1"/>
</dbReference>
<gene>
    <name evidence="8" type="primary">APCS</name>
    <name evidence="8" type="ORF">E2C01_085841</name>
</gene>
<dbReference type="PRINTS" id="PR00895">
    <property type="entry name" value="PENTAXIN"/>
</dbReference>
<evidence type="ECO:0000256" key="5">
    <source>
        <dbReference type="PROSITE-ProRule" id="PRU01172"/>
    </source>
</evidence>
<proteinExistence type="inferred from homology"/>
<keyword evidence="6" id="KW-0732">Signal</keyword>
<evidence type="ECO:0000256" key="6">
    <source>
        <dbReference type="RuleBase" id="RU362112"/>
    </source>
</evidence>
<dbReference type="SUPFAM" id="SSF49899">
    <property type="entry name" value="Concanavalin A-like lectins/glucanases"/>
    <property type="match status" value="1"/>
</dbReference>
<keyword evidence="2 6" id="KW-0106">Calcium</keyword>
<evidence type="ECO:0000259" key="7">
    <source>
        <dbReference type="PROSITE" id="PS51828"/>
    </source>
</evidence>
<evidence type="ECO:0000256" key="2">
    <source>
        <dbReference type="ARBA" id="ARBA00022837"/>
    </source>
</evidence>
<feature type="chain" id="PRO_5023029445" description="Pentraxin family member" evidence="6">
    <location>
        <begin position="32"/>
        <end position="157"/>
    </location>
</feature>
<comment type="subunit">
    <text evidence="6">Homopentamer. Pentaxin (or pentraxin) have a discoid arrangement of 5 non-covalently bound subunits.</text>
</comment>
<reference evidence="8 9" key="1">
    <citation type="submission" date="2019-05" db="EMBL/GenBank/DDBJ databases">
        <title>Another draft genome of Portunus trituberculatus and its Hox gene families provides insights of decapod evolution.</title>
        <authorList>
            <person name="Jeong J.-H."/>
            <person name="Song I."/>
            <person name="Kim S."/>
            <person name="Choi T."/>
            <person name="Kim D."/>
            <person name="Ryu S."/>
            <person name="Kim W."/>
        </authorList>
    </citation>
    <scope>NUCLEOTIDE SEQUENCE [LARGE SCALE GENOMIC DNA]</scope>
    <source>
        <tissue evidence="8">Muscle</tissue>
    </source>
</reference>
<keyword evidence="3" id="KW-1015">Disulfide bond</keyword>
<accession>A0A5B7JD03</accession>
<dbReference type="InterPro" id="IPR001759">
    <property type="entry name" value="PTX_dom"/>
</dbReference>
<keyword evidence="1 6" id="KW-0479">Metal-binding</keyword>
<dbReference type="GO" id="GO:0005576">
    <property type="term" value="C:extracellular region"/>
    <property type="evidence" value="ECO:0007669"/>
    <property type="project" value="UniProtKB-SubCell"/>
</dbReference>
<evidence type="ECO:0000256" key="4">
    <source>
        <dbReference type="ARBA" id="ARBA00023180"/>
    </source>
</evidence>
<dbReference type="InterPro" id="IPR051360">
    <property type="entry name" value="Neuronal_Pentraxin_Related"/>
</dbReference>
<dbReference type="PANTHER" id="PTHR19277">
    <property type="entry name" value="PENTRAXIN"/>
    <property type="match status" value="1"/>
</dbReference>
<dbReference type="PROSITE" id="PS51828">
    <property type="entry name" value="PTX_2"/>
    <property type="match status" value="1"/>
</dbReference>
<comment type="caution">
    <text evidence="8">The sequence shown here is derived from an EMBL/GenBank/DDBJ whole genome shotgun (WGS) entry which is preliminary data.</text>
</comment>
<dbReference type="EMBL" id="VSRR010085705">
    <property type="protein sequence ID" value="MPC90838.1"/>
    <property type="molecule type" value="Genomic_DNA"/>
</dbReference>
<dbReference type="InterPro" id="IPR013320">
    <property type="entry name" value="ConA-like_dom_sf"/>
</dbReference>
<protein>
    <recommendedName>
        <fullName evidence="6">Pentraxin family member</fullName>
    </recommendedName>
</protein>
<keyword evidence="4" id="KW-0325">Glycoprotein</keyword>
<feature type="signal peptide" evidence="6">
    <location>
        <begin position="1"/>
        <end position="31"/>
    </location>
</feature>
<dbReference type="Proteomes" id="UP000324222">
    <property type="component" value="Unassembled WGS sequence"/>
</dbReference>
<dbReference type="PANTHER" id="PTHR19277:SF163">
    <property type="entry name" value="ADHESION G-PROTEIN COUPLED RECEPTOR D2-LIKE ISOFORM X1"/>
    <property type="match status" value="1"/>
</dbReference>
<sequence length="157" mass="17741">MRNFNTALTYRCLTSKALKALFILLHAACHACIAPDHRVGEYKVSLKSIWVETSLETPFRMWTHFCFTFQHRSGDWVIFVNGESLSEGNIGRLSGNIDPAGAYVIGQEQDRYGGGFQRDQSFSGEITQLNFWSSVLSPSTISKVSIHFCLTWIWVNA</sequence>
<dbReference type="Gene3D" id="2.60.120.200">
    <property type="match status" value="1"/>
</dbReference>
<evidence type="ECO:0000256" key="3">
    <source>
        <dbReference type="ARBA" id="ARBA00023157"/>
    </source>
</evidence>
<comment type="cofactor">
    <cofactor evidence="6">
        <name>Ca(2+)</name>
        <dbReference type="ChEBI" id="CHEBI:29108"/>
    </cofactor>
    <text evidence="6">Binds 2 calcium ions per subunit.</text>
</comment>
<evidence type="ECO:0000313" key="9">
    <source>
        <dbReference type="Proteomes" id="UP000324222"/>
    </source>
</evidence>
<dbReference type="GO" id="GO:0046872">
    <property type="term" value="F:metal ion binding"/>
    <property type="evidence" value="ECO:0007669"/>
    <property type="project" value="UniProtKB-KW"/>
</dbReference>
<keyword evidence="9" id="KW-1185">Reference proteome</keyword>
<dbReference type="OrthoDB" id="6515930at2759"/>
<name>A0A5B7JD03_PORTR</name>
<comment type="caution">
    <text evidence="5">Lacks conserved residue(s) required for the propagation of feature annotation.</text>
</comment>
<feature type="domain" description="Pentraxin (PTX)" evidence="7">
    <location>
        <begin position="1"/>
        <end position="157"/>
    </location>
</feature>
<comment type="subcellular location">
    <subcellularLocation>
        <location evidence="6">Secreted</location>
    </subcellularLocation>
</comment>